<dbReference type="OrthoDB" id="2286203at2759"/>
<dbReference type="PROSITE" id="PS50191">
    <property type="entry name" value="CRAL_TRIO"/>
    <property type="match status" value="1"/>
</dbReference>
<evidence type="ECO:0000256" key="9">
    <source>
        <dbReference type="ARBA" id="ARBA00031964"/>
    </source>
</evidence>
<dbReference type="InterPro" id="IPR011074">
    <property type="entry name" value="CRAL/TRIO_N_dom"/>
</dbReference>
<evidence type="ECO:0000256" key="10">
    <source>
        <dbReference type="SAM" id="MobiDB-lite"/>
    </source>
</evidence>
<evidence type="ECO:0000256" key="5">
    <source>
        <dbReference type="ARBA" id="ARBA00023054"/>
    </source>
</evidence>
<dbReference type="SMART" id="SM01100">
    <property type="entry name" value="CRAL_TRIO_N"/>
    <property type="match status" value="1"/>
</dbReference>
<proteinExistence type="inferred from homology"/>
<dbReference type="InterPro" id="IPR021640">
    <property type="entry name" value="Mediator_Med28"/>
</dbReference>
<dbReference type="SUPFAM" id="SSF81995">
    <property type="entry name" value="beta-sandwich domain of Sec23/24"/>
    <property type="match status" value="1"/>
</dbReference>
<dbReference type="Gene3D" id="1.10.8.20">
    <property type="entry name" value="N-terminal domain of phosphatidylinositol transfer protein sec14p"/>
    <property type="match status" value="1"/>
</dbReference>
<evidence type="ECO:0000313" key="13">
    <source>
        <dbReference type="Proteomes" id="UP001107558"/>
    </source>
</evidence>
<evidence type="ECO:0000259" key="11">
    <source>
        <dbReference type="PROSITE" id="PS50191"/>
    </source>
</evidence>
<evidence type="ECO:0000256" key="1">
    <source>
        <dbReference type="ARBA" id="ARBA00004123"/>
    </source>
</evidence>
<dbReference type="InterPro" id="IPR036273">
    <property type="entry name" value="CRAL/TRIO_N_dom_sf"/>
</dbReference>
<keyword evidence="4" id="KW-0805">Transcription regulation</keyword>
<evidence type="ECO:0000256" key="8">
    <source>
        <dbReference type="ARBA" id="ARBA00023242"/>
    </source>
</evidence>
<dbReference type="EMBL" id="JADBJN010000001">
    <property type="protein sequence ID" value="KAG5684532.1"/>
    <property type="molecule type" value="Genomic_DNA"/>
</dbReference>
<keyword evidence="8" id="KW-0539">Nucleus</keyword>
<dbReference type="SUPFAM" id="SSF46938">
    <property type="entry name" value="CRAL/TRIO N-terminal domain"/>
    <property type="match status" value="1"/>
</dbReference>
<accession>A0A9J6CRL5</accession>
<gene>
    <name evidence="12" type="ORF">PVAND_013760</name>
</gene>
<dbReference type="InterPro" id="IPR036865">
    <property type="entry name" value="CRAL-TRIO_dom_sf"/>
</dbReference>
<keyword evidence="5" id="KW-0175">Coiled coil</keyword>
<comment type="similarity">
    <text evidence="2">Belongs to the Mediator complex subunit 28 family.</text>
</comment>
<protein>
    <recommendedName>
        <fullName evidence="3">Mediator of RNA polymerase II transcription subunit 28</fullName>
    </recommendedName>
    <alternativeName>
        <fullName evidence="9">Mediator complex subunit 28</fullName>
    </alternativeName>
</protein>
<evidence type="ECO:0000256" key="6">
    <source>
        <dbReference type="ARBA" id="ARBA00023159"/>
    </source>
</evidence>
<keyword evidence="6" id="KW-0010">Activator</keyword>
<dbReference type="Gene3D" id="3.40.525.10">
    <property type="entry name" value="CRAL-TRIO lipid binding domain"/>
    <property type="match status" value="1"/>
</dbReference>
<dbReference type="Proteomes" id="UP001107558">
    <property type="component" value="Chromosome 1"/>
</dbReference>
<dbReference type="PANTHER" id="PTHR13512">
    <property type="entry name" value="MEDIATOR COMPLEX SUBUNIT 28"/>
    <property type="match status" value="1"/>
</dbReference>
<evidence type="ECO:0000256" key="2">
    <source>
        <dbReference type="ARBA" id="ARBA00005571"/>
    </source>
</evidence>
<evidence type="ECO:0000256" key="7">
    <source>
        <dbReference type="ARBA" id="ARBA00023163"/>
    </source>
</evidence>
<name>A0A9J6CRL5_POLVA</name>
<sequence>MESNFTNPPSNSLMDKFEQSFISCIHNLTMEEPANGSDKDEIKVEVENTIANFIDLARQMECFFLQKRFQLSVLKPELLLKEENIDLRHEIARKDELLKKHAGKIAKWKEILNDNSPAATIPPNSQMPPNPQMPQQNQPQQQMVPGGSIPPQIPQMHHPGSMQPGFGVSHAIQRPPFGHMNMPSANPLAFLEKTTNNIMEPRMSEENKDIALEKIKKWIENHSFIKKCCTEDFFLLSFLRVRNFSFEEAIKVIENYFLFRFEHKEWFDMSDKQIEKYREIVKSGFSYLTQDENKGGLIMVTNVAQANVEIFSIDDIYHCFFLNFTLAIFDETTQKSGLKLVSNLSDVSVKQIGIYPVGHVVNFGKHMANSSPVSFQQYSLIGVPSFAVQIVNVLKMALPENIRNQTKIMKDFSELPNVMDIRSLPEELGGGSVKQNEMIEKHLKNFDEKLTLLKEISKFELDLNEIEKILGTTLTNNFKHLNID</sequence>
<comment type="subcellular location">
    <subcellularLocation>
        <location evidence="1">Nucleus</location>
    </subcellularLocation>
</comment>
<feature type="domain" description="CRAL-TRIO" evidence="11">
    <location>
        <begin position="270"/>
        <end position="436"/>
    </location>
</feature>
<feature type="compositionally biased region" description="Low complexity" evidence="10">
    <location>
        <begin position="133"/>
        <end position="145"/>
    </location>
</feature>
<dbReference type="Pfam" id="PF11594">
    <property type="entry name" value="Med28"/>
    <property type="match status" value="1"/>
</dbReference>
<dbReference type="Pfam" id="PF00650">
    <property type="entry name" value="CRAL_TRIO"/>
    <property type="match status" value="1"/>
</dbReference>
<dbReference type="SUPFAM" id="SSF52087">
    <property type="entry name" value="CRAL/TRIO domain"/>
    <property type="match status" value="1"/>
</dbReference>
<evidence type="ECO:0000256" key="3">
    <source>
        <dbReference type="ARBA" id="ARBA00019683"/>
    </source>
</evidence>
<comment type="caution">
    <text evidence="12">The sequence shown here is derived from an EMBL/GenBank/DDBJ whole genome shotgun (WGS) entry which is preliminary data.</text>
</comment>
<evidence type="ECO:0000313" key="12">
    <source>
        <dbReference type="EMBL" id="KAG5684532.1"/>
    </source>
</evidence>
<dbReference type="AlphaFoldDB" id="A0A9J6CRL5"/>
<keyword evidence="13" id="KW-1185">Reference proteome</keyword>
<reference evidence="12" key="1">
    <citation type="submission" date="2021-03" db="EMBL/GenBank/DDBJ databases">
        <title>Chromosome level genome of the anhydrobiotic midge Polypedilum vanderplanki.</title>
        <authorList>
            <person name="Yoshida Y."/>
            <person name="Kikawada T."/>
            <person name="Gusev O."/>
        </authorList>
    </citation>
    <scope>NUCLEOTIDE SEQUENCE</scope>
    <source>
        <strain evidence="12">NIAS01</strain>
        <tissue evidence="12">Whole body or cell culture</tissue>
    </source>
</reference>
<keyword evidence="7" id="KW-0804">Transcription</keyword>
<organism evidence="12 13">
    <name type="scientific">Polypedilum vanderplanki</name>
    <name type="common">Sleeping chironomid midge</name>
    <dbReference type="NCBI Taxonomy" id="319348"/>
    <lineage>
        <taxon>Eukaryota</taxon>
        <taxon>Metazoa</taxon>
        <taxon>Ecdysozoa</taxon>
        <taxon>Arthropoda</taxon>
        <taxon>Hexapoda</taxon>
        <taxon>Insecta</taxon>
        <taxon>Pterygota</taxon>
        <taxon>Neoptera</taxon>
        <taxon>Endopterygota</taxon>
        <taxon>Diptera</taxon>
        <taxon>Nematocera</taxon>
        <taxon>Chironomoidea</taxon>
        <taxon>Chironomidae</taxon>
        <taxon>Chironominae</taxon>
        <taxon>Polypedilum</taxon>
        <taxon>Polypedilum</taxon>
    </lineage>
</organism>
<dbReference type="GO" id="GO:0016592">
    <property type="term" value="C:mediator complex"/>
    <property type="evidence" value="ECO:0007669"/>
    <property type="project" value="TreeGrafter"/>
</dbReference>
<feature type="region of interest" description="Disordered" evidence="10">
    <location>
        <begin position="111"/>
        <end position="170"/>
    </location>
</feature>
<dbReference type="PANTHER" id="PTHR13512:SF2">
    <property type="entry name" value="MEDIATOR OF RNA POLYMERASE II TRANSCRIPTION SUBUNIT 28"/>
    <property type="match status" value="1"/>
</dbReference>
<evidence type="ECO:0000256" key="4">
    <source>
        <dbReference type="ARBA" id="ARBA00023015"/>
    </source>
</evidence>
<dbReference type="InterPro" id="IPR001251">
    <property type="entry name" value="CRAL-TRIO_dom"/>
</dbReference>